<evidence type="ECO:0000313" key="2">
    <source>
        <dbReference type="Proteomes" id="UP000076959"/>
    </source>
</evidence>
<sequence length="148" mass="16022">MLQLHTSTPDRDQVVETMITLTHLSNLDRAIIAGPDSTELYAALRRRGFVRVGLPSPFRLRKAICAVGLITAGDSFAKFEMALAQVAPLLGNTATVAVLISSNESGLALKIRKRLEQLGFRIEAGVRCHQGLVLSARRQGFAQIARAA</sequence>
<keyword evidence="2" id="KW-1185">Reference proteome</keyword>
<dbReference type="AlphaFoldDB" id="A0A176Z2D9"/>
<dbReference type="Proteomes" id="UP000076959">
    <property type="component" value="Unassembled WGS sequence"/>
</dbReference>
<reference evidence="1 2" key="1">
    <citation type="submission" date="2016-03" db="EMBL/GenBank/DDBJ databases">
        <title>Draft Genome Sequence of the Strain BR 10245 (Bradyrhizobium sp.) isolated from nodules of Centrolobium paraense.</title>
        <authorList>
            <person name="Simoes-Araujo J.L.Sr."/>
            <person name="Barauna A.C."/>
            <person name="Silva K."/>
            <person name="Zilli J.E."/>
        </authorList>
    </citation>
    <scope>NUCLEOTIDE SEQUENCE [LARGE SCALE GENOMIC DNA]</scope>
    <source>
        <strain evidence="1 2">BR 10245</strain>
    </source>
</reference>
<dbReference type="STRING" id="1505087.AYJ54_44610"/>
<dbReference type="EMBL" id="LUUB01000036">
    <property type="protein sequence ID" value="OAF13414.1"/>
    <property type="molecule type" value="Genomic_DNA"/>
</dbReference>
<accession>A0A176Z2D9</accession>
<gene>
    <name evidence="1" type="ORF">AYJ54_44610</name>
</gene>
<organism evidence="1 2">
    <name type="scientific">Bradyrhizobium centrolobii</name>
    <dbReference type="NCBI Taxonomy" id="1505087"/>
    <lineage>
        <taxon>Bacteria</taxon>
        <taxon>Pseudomonadati</taxon>
        <taxon>Pseudomonadota</taxon>
        <taxon>Alphaproteobacteria</taxon>
        <taxon>Hyphomicrobiales</taxon>
        <taxon>Nitrobacteraceae</taxon>
        <taxon>Bradyrhizobium</taxon>
    </lineage>
</organism>
<comment type="caution">
    <text evidence="1">The sequence shown here is derived from an EMBL/GenBank/DDBJ whole genome shotgun (WGS) entry which is preliminary data.</text>
</comment>
<protein>
    <submittedName>
        <fullName evidence="1">Uncharacterized protein</fullName>
    </submittedName>
</protein>
<name>A0A176Z2D9_9BRAD</name>
<evidence type="ECO:0000313" key="1">
    <source>
        <dbReference type="EMBL" id="OAF13414.1"/>
    </source>
</evidence>
<proteinExistence type="predicted"/>